<dbReference type="Pfam" id="PF00026">
    <property type="entry name" value="Asp"/>
    <property type="match status" value="1"/>
</dbReference>
<feature type="region of interest" description="Disordered" evidence="1">
    <location>
        <begin position="455"/>
        <end position="502"/>
    </location>
</feature>
<dbReference type="InterPro" id="IPR033121">
    <property type="entry name" value="PEPTIDASE_A1"/>
</dbReference>
<evidence type="ECO:0000313" key="4">
    <source>
        <dbReference type="EMBL" id="KJX95150.1"/>
    </source>
</evidence>
<dbReference type="Proteomes" id="UP000033647">
    <property type="component" value="Unassembled WGS sequence"/>
</dbReference>
<comment type="caution">
    <text evidence="4">The sequence shown here is derived from an EMBL/GenBank/DDBJ whole genome shotgun (WGS) entry which is preliminary data.</text>
</comment>
<reference evidence="4 5" key="1">
    <citation type="submission" date="2015-03" db="EMBL/GenBank/DDBJ databases">
        <title>RNA-seq based gene annotation and comparative genomics of four Zymoseptoria species reveal species-specific pathogenicity related genes and transposable element activity.</title>
        <authorList>
            <person name="Grandaubert J."/>
            <person name="Bhattacharyya A."/>
            <person name="Stukenbrock E.H."/>
        </authorList>
    </citation>
    <scope>NUCLEOTIDE SEQUENCE [LARGE SCALE GENOMIC DNA]</scope>
    <source>
        <strain evidence="4 5">Zb18110</strain>
    </source>
</reference>
<dbReference type="AlphaFoldDB" id="A0A0F4GG32"/>
<feature type="compositionally biased region" description="Polar residues" evidence="1">
    <location>
        <begin position="393"/>
        <end position="411"/>
    </location>
</feature>
<name>A0A0F4GG32_9PEZI</name>
<keyword evidence="2" id="KW-0472">Membrane</keyword>
<sequence>MACAPYPVAIPIRNVTLSNGIVAPGLEISIGTPPQPLALTVDPVLNNAFIYGTNGFCGNVTDSPSCRATRGGFYDPELSSSDSQWDNVVAAGGSKTDGDMDVPSKWASDSLILNDNTTLDNFPIAIAQFGIGGGYEGRSRLSMGENSTLLNTLKSSQRILSSTWSIFWGLHGANAPDQSEGIVVLGGYDSAKVQGSSSFTGSLVNTEVCATGATVSITGLDVRYPNGTRYSLFDGTGPSNEDALNACLDPISPSVMVMPRAYYERLMGSCNCGSETRSFGVDFFNFLYDKSEPTFEGDLVIGIQNALEITIPNSQLLIPEVTIGENGQRQANASFDELLINSNQEINLKDTPKLGRQFLSMAMLMMNHDAGTFTLWPAQPSTDQSLVAVGEQGESSKSFCAASSPTTTAENGNGKPDPKPEPKPVGAIAGGTVGGVAVLAGFILGAVFLRRRRRRGTARKTGYHGPSNDPQSPPSYSSEPHGGHEKTNAAVSQEPHAAPWRS</sequence>
<keyword evidence="5" id="KW-1185">Reference proteome</keyword>
<feature type="transmembrane region" description="Helical" evidence="2">
    <location>
        <begin position="425"/>
        <end position="449"/>
    </location>
</feature>
<dbReference type="Gene3D" id="2.40.70.10">
    <property type="entry name" value="Acid Proteases"/>
    <property type="match status" value="1"/>
</dbReference>
<keyword evidence="2" id="KW-0812">Transmembrane</keyword>
<dbReference type="SUPFAM" id="SSF50630">
    <property type="entry name" value="Acid proteases"/>
    <property type="match status" value="1"/>
</dbReference>
<dbReference type="STRING" id="1047168.A0A0F4GG32"/>
<evidence type="ECO:0000313" key="5">
    <source>
        <dbReference type="Proteomes" id="UP000033647"/>
    </source>
</evidence>
<feature type="compositionally biased region" description="Polar residues" evidence="1">
    <location>
        <begin position="468"/>
        <end position="478"/>
    </location>
</feature>
<accession>A0A0F4GG32</accession>
<keyword evidence="2" id="KW-1133">Transmembrane helix</keyword>
<evidence type="ECO:0000256" key="2">
    <source>
        <dbReference type="SAM" id="Phobius"/>
    </source>
</evidence>
<dbReference type="PROSITE" id="PS51767">
    <property type="entry name" value="PEPTIDASE_A1"/>
    <property type="match status" value="1"/>
</dbReference>
<feature type="region of interest" description="Disordered" evidence="1">
    <location>
        <begin position="385"/>
        <end position="427"/>
    </location>
</feature>
<dbReference type="InterPro" id="IPR021109">
    <property type="entry name" value="Peptidase_aspartic_dom_sf"/>
</dbReference>
<dbReference type="OrthoDB" id="5361565at2759"/>
<feature type="domain" description="Peptidase A1" evidence="3">
    <location>
        <begin position="24"/>
        <end position="376"/>
    </location>
</feature>
<protein>
    <submittedName>
        <fullName evidence="4">Aspartic-type endopeptidase like protein</fullName>
    </submittedName>
</protein>
<proteinExistence type="predicted"/>
<gene>
    <name evidence="4" type="ORF">TI39_contig4131g00003</name>
</gene>
<dbReference type="EMBL" id="LAFY01004091">
    <property type="protein sequence ID" value="KJX95150.1"/>
    <property type="molecule type" value="Genomic_DNA"/>
</dbReference>
<evidence type="ECO:0000259" key="3">
    <source>
        <dbReference type="PROSITE" id="PS51767"/>
    </source>
</evidence>
<organism evidence="4 5">
    <name type="scientific">Zymoseptoria brevis</name>
    <dbReference type="NCBI Taxonomy" id="1047168"/>
    <lineage>
        <taxon>Eukaryota</taxon>
        <taxon>Fungi</taxon>
        <taxon>Dikarya</taxon>
        <taxon>Ascomycota</taxon>
        <taxon>Pezizomycotina</taxon>
        <taxon>Dothideomycetes</taxon>
        <taxon>Dothideomycetidae</taxon>
        <taxon>Mycosphaerellales</taxon>
        <taxon>Mycosphaerellaceae</taxon>
        <taxon>Zymoseptoria</taxon>
    </lineage>
</organism>
<evidence type="ECO:0000256" key="1">
    <source>
        <dbReference type="SAM" id="MobiDB-lite"/>
    </source>
</evidence>